<evidence type="ECO:0000313" key="3">
    <source>
        <dbReference type="EMBL" id="GGB14438.1"/>
    </source>
</evidence>
<feature type="signal peptide" evidence="1">
    <location>
        <begin position="1"/>
        <end position="16"/>
    </location>
</feature>
<accession>A0A8J2UGQ2</accession>
<proteinExistence type="predicted"/>
<feature type="domain" description="DUF3108" evidence="2">
    <location>
        <begin position="29"/>
        <end position="212"/>
    </location>
</feature>
<evidence type="ECO:0000313" key="4">
    <source>
        <dbReference type="Proteomes" id="UP000607559"/>
    </source>
</evidence>
<sequence>MATGLICLFVAFSTHAQECAHFLFLQKNKVVEETIYNKKGEPNGKKVYEVSDVSTNGGTTTAKLNSEIFDKKGKSIAKSTSSVQCTGGAILIDMKMMMPDQDNQQQTYDVDASAQGNYIDYPYSMKPGDDLKDGNFTMDMKKGTIAQTVNMQITQRKVLAQESITTPAGTWDCFKISSHNHVGIKTGFITIPFNVDVTEWYAPGFGIIKTESKHGSTLITSIK</sequence>
<protein>
    <recommendedName>
        <fullName evidence="2">DUF3108 domain-containing protein</fullName>
    </recommendedName>
</protein>
<dbReference type="AlphaFoldDB" id="A0A8J2UGQ2"/>
<name>A0A8J2UGQ2_9BACT</name>
<reference evidence="3" key="2">
    <citation type="submission" date="2020-09" db="EMBL/GenBank/DDBJ databases">
        <authorList>
            <person name="Sun Q."/>
            <person name="Zhou Y."/>
        </authorList>
    </citation>
    <scope>NUCLEOTIDE SEQUENCE</scope>
    <source>
        <strain evidence="3">CGMCC 1.15448</strain>
    </source>
</reference>
<organism evidence="3 4">
    <name type="scientific">Puia dinghuensis</name>
    <dbReference type="NCBI Taxonomy" id="1792502"/>
    <lineage>
        <taxon>Bacteria</taxon>
        <taxon>Pseudomonadati</taxon>
        <taxon>Bacteroidota</taxon>
        <taxon>Chitinophagia</taxon>
        <taxon>Chitinophagales</taxon>
        <taxon>Chitinophagaceae</taxon>
        <taxon>Puia</taxon>
    </lineage>
</organism>
<dbReference type="EMBL" id="BMJC01000004">
    <property type="protein sequence ID" value="GGB14438.1"/>
    <property type="molecule type" value="Genomic_DNA"/>
</dbReference>
<evidence type="ECO:0000256" key="1">
    <source>
        <dbReference type="SAM" id="SignalP"/>
    </source>
</evidence>
<feature type="chain" id="PRO_5035269495" description="DUF3108 domain-containing protein" evidence="1">
    <location>
        <begin position="17"/>
        <end position="223"/>
    </location>
</feature>
<reference evidence="3" key="1">
    <citation type="journal article" date="2014" name="Int. J. Syst. Evol. Microbiol.">
        <title>Complete genome sequence of Corynebacterium casei LMG S-19264T (=DSM 44701T), isolated from a smear-ripened cheese.</title>
        <authorList>
            <consortium name="US DOE Joint Genome Institute (JGI-PGF)"/>
            <person name="Walter F."/>
            <person name="Albersmeier A."/>
            <person name="Kalinowski J."/>
            <person name="Ruckert C."/>
        </authorList>
    </citation>
    <scope>NUCLEOTIDE SEQUENCE</scope>
    <source>
        <strain evidence="3">CGMCC 1.15448</strain>
    </source>
</reference>
<keyword evidence="4" id="KW-1185">Reference proteome</keyword>
<dbReference type="Pfam" id="PF21347">
    <property type="entry name" value="DUF3108_like"/>
    <property type="match status" value="1"/>
</dbReference>
<dbReference type="Proteomes" id="UP000607559">
    <property type="component" value="Unassembled WGS sequence"/>
</dbReference>
<evidence type="ECO:0000259" key="2">
    <source>
        <dbReference type="Pfam" id="PF21347"/>
    </source>
</evidence>
<dbReference type="InterPro" id="IPR049279">
    <property type="entry name" value="DUF3108-like"/>
</dbReference>
<gene>
    <name evidence="3" type="ORF">GCM10011511_42830</name>
</gene>
<dbReference type="Gene3D" id="2.40.360.20">
    <property type="match status" value="1"/>
</dbReference>
<comment type="caution">
    <text evidence="3">The sequence shown here is derived from an EMBL/GenBank/DDBJ whole genome shotgun (WGS) entry which is preliminary data.</text>
</comment>
<keyword evidence="1" id="KW-0732">Signal</keyword>